<dbReference type="EMBL" id="JAACJJ010000058">
    <property type="protein sequence ID" value="KAF5309985.1"/>
    <property type="molecule type" value="Genomic_DNA"/>
</dbReference>
<keyword evidence="5 14" id="KW-0812">Transmembrane</keyword>
<comment type="similarity">
    <text evidence="3">Belongs to the NDC1 family.</text>
</comment>
<evidence type="ECO:0000256" key="4">
    <source>
        <dbReference type="ARBA" id="ARBA00022448"/>
    </source>
</evidence>
<keyword evidence="10" id="KW-0906">Nuclear pore complex</keyword>
<evidence type="ECO:0000256" key="8">
    <source>
        <dbReference type="ARBA" id="ARBA00022989"/>
    </source>
</evidence>
<dbReference type="InterPro" id="IPR019049">
    <property type="entry name" value="Nucleoporin_prot_Ndc1/Nup"/>
</dbReference>
<reference evidence="15 16" key="1">
    <citation type="journal article" date="2020" name="ISME J.">
        <title>Uncovering the hidden diversity of litter-decomposition mechanisms in mushroom-forming fungi.</title>
        <authorList>
            <person name="Floudas D."/>
            <person name="Bentzer J."/>
            <person name="Ahren D."/>
            <person name="Johansson T."/>
            <person name="Persson P."/>
            <person name="Tunlid A."/>
        </authorList>
    </citation>
    <scope>NUCLEOTIDE SEQUENCE [LARGE SCALE GENOMIC DNA]</scope>
    <source>
        <strain evidence="15 16">CBS 101986</strain>
    </source>
</reference>
<feature type="compositionally biased region" description="Polar residues" evidence="13">
    <location>
        <begin position="180"/>
        <end position="190"/>
    </location>
</feature>
<keyword evidence="12" id="KW-0539">Nucleus</keyword>
<comment type="caution">
    <text evidence="15">The sequence shown here is derived from an EMBL/GenBank/DDBJ whole genome shotgun (WGS) entry which is preliminary data.</text>
</comment>
<keyword evidence="16" id="KW-1185">Reference proteome</keyword>
<keyword evidence="4" id="KW-0813">Transport</keyword>
<comment type="subcellular location">
    <subcellularLocation>
        <location evidence="1">Nucleus membrane</location>
        <topology evidence="1">Multi-pass membrane protein</topology>
    </subcellularLocation>
    <subcellularLocation>
        <location evidence="2">Nucleus</location>
        <location evidence="2">Nuclear pore complex</location>
    </subcellularLocation>
</comment>
<evidence type="ECO:0000256" key="10">
    <source>
        <dbReference type="ARBA" id="ARBA00023132"/>
    </source>
</evidence>
<keyword evidence="11 14" id="KW-0472">Membrane</keyword>
<feature type="transmembrane region" description="Helical" evidence="14">
    <location>
        <begin position="346"/>
        <end position="369"/>
    </location>
</feature>
<proteinExistence type="inferred from homology"/>
<evidence type="ECO:0000256" key="11">
    <source>
        <dbReference type="ARBA" id="ARBA00023136"/>
    </source>
</evidence>
<dbReference type="Pfam" id="PF09531">
    <property type="entry name" value="Ndc1_Nup"/>
    <property type="match status" value="1"/>
</dbReference>
<evidence type="ECO:0000313" key="16">
    <source>
        <dbReference type="Proteomes" id="UP000567179"/>
    </source>
</evidence>
<sequence length="956" mass="103749">MISVTAASPQFYKPRAASVDAPGLQTNAKRMAAGLSPLKPRTLFQPSKVVARGPGAPGAPVPAPSPILVTGRLKVNKRESDGSAGMFLGYLAKSFDSSGNDGGSLAVDGTFISTLHATVSFVYSASSGSSLNVALSGVATSYPYLGFAFDGSASPKLTTGNYNLLVATNPTSPGAAASAVGNSLTKQTGPPTRRVPANPNSESAIWSYNPASGRLTASWNNPGGETLTTTKIFYDTASNNVYQGTTSDGPHSISTYEVTIKHSEPDYSSLNLDDDDELDGDAWITDGDAHTGNSVDDLGEVCLIRPASKPDLRPPCESTLPPPLAIRLAAVRGGLLSAATKPLKPWIVVLSALNWLVVVVPASVLRKVFLTADRSRAMSPKEIIKVAFAQSRTRIAAATYLASSLAFLAIHIIMVRTYEAKDSKLTVFVKSKWDIYHFDSDFSERRHRKHPNYLNGRLVFLVISQLVTGFAFALRGCLADQFVFPWMQSVSSKRSSIPMTIAVSLVISSVLATISVSASSLIFGAARTVLPVLYKIPLLPIFLRPFTAHFLRGSWTLVLPLKHFGLLVRAWFIASSTFISWEIADKLFSSVVAEPSPVSNMSQTANLALVSGTTSTDRIFQFYAYSELLELAQDTSAAAIARRADIFGDHKSAVNLWAFLVRESLVLLGKDYQTFLRRGQPLPPPKAAPPPKPVDIRSELATPAPLLRQRVFKAAHAADPRTAALDALASDGPIAQAIDAGADETRVPELFRSVRENVLLRSPIAQETAKTVESAKEIAPRVKGRVETYFHEVKDKYLPLVLRDALETVGTWWNRKRVSKEVELALPFWELDVVVAEVLSFLTSASLEEDRYGVVQRDIPRILEAMVSFLTAIEEYQVEINALANIDPSKTLSRKEQAARDALLIEVQKAQDVLAQTAEGIKRGIARISLTFGDRLQAFKFPTRIARKLQMFIDYS</sequence>
<dbReference type="GO" id="GO:0015031">
    <property type="term" value="P:protein transport"/>
    <property type="evidence" value="ECO:0007669"/>
    <property type="project" value="UniProtKB-KW"/>
</dbReference>
<evidence type="ECO:0000256" key="12">
    <source>
        <dbReference type="ARBA" id="ARBA00023242"/>
    </source>
</evidence>
<keyword evidence="8 14" id="KW-1133">Transmembrane helix</keyword>
<evidence type="ECO:0000256" key="6">
    <source>
        <dbReference type="ARBA" id="ARBA00022816"/>
    </source>
</evidence>
<evidence type="ECO:0000256" key="1">
    <source>
        <dbReference type="ARBA" id="ARBA00004232"/>
    </source>
</evidence>
<dbReference type="Proteomes" id="UP000567179">
    <property type="component" value="Unassembled WGS sequence"/>
</dbReference>
<feature type="transmembrane region" description="Helical" evidence="14">
    <location>
        <begin position="395"/>
        <end position="415"/>
    </location>
</feature>
<protein>
    <submittedName>
        <fullName evidence="15">Uncharacterized protein</fullName>
    </submittedName>
</protein>
<name>A0A8H5ERR0_9AGAR</name>
<evidence type="ECO:0000256" key="2">
    <source>
        <dbReference type="ARBA" id="ARBA00004567"/>
    </source>
</evidence>
<evidence type="ECO:0000256" key="5">
    <source>
        <dbReference type="ARBA" id="ARBA00022692"/>
    </source>
</evidence>
<dbReference type="AlphaFoldDB" id="A0A8H5ERR0"/>
<dbReference type="PANTHER" id="PTHR13269:SF6">
    <property type="entry name" value="NUCLEOPORIN NDC1"/>
    <property type="match status" value="1"/>
</dbReference>
<evidence type="ECO:0000256" key="3">
    <source>
        <dbReference type="ARBA" id="ARBA00005760"/>
    </source>
</evidence>
<gene>
    <name evidence="15" type="ORF">D9619_010243</name>
</gene>
<dbReference type="GO" id="GO:0006999">
    <property type="term" value="P:nuclear pore organization"/>
    <property type="evidence" value="ECO:0007669"/>
    <property type="project" value="TreeGrafter"/>
</dbReference>
<dbReference type="GO" id="GO:0051028">
    <property type="term" value="P:mRNA transport"/>
    <property type="evidence" value="ECO:0007669"/>
    <property type="project" value="UniProtKB-KW"/>
</dbReference>
<feature type="region of interest" description="Disordered" evidence="13">
    <location>
        <begin position="177"/>
        <end position="203"/>
    </location>
</feature>
<dbReference type="GO" id="GO:0030674">
    <property type="term" value="F:protein-macromolecule adaptor activity"/>
    <property type="evidence" value="ECO:0007669"/>
    <property type="project" value="TreeGrafter"/>
</dbReference>
<feature type="transmembrane region" description="Helical" evidence="14">
    <location>
        <begin position="499"/>
        <end position="526"/>
    </location>
</feature>
<dbReference type="GO" id="GO:0031965">
    <property type="term" value="C:nuclear membrane"/>
    <property type="evidence" value="ECO:0007669"/>
    <property type="project" value="UniProtKB-SubCell"/>
</dbReference>
<dbReference type="GO" id="GO:0070762">
    <property type="term" value="C:nuclear pore transmembrane ring"/>
    <property type="evidence" value="ECO:0007669"/>
    <property type="project" value="TreeGrafter"/>
</dbReference>
<evidence type="ECO:0000256" key="7">
    <source>
        <dbReference type="ARBA" id="ARBA00022927"/>
    </source>
</evidence>
<accession>A0A8H5ERR0</accession>
<evidence type="ECO:0000313" key="15">
    <source>
        <dbReference type="EMBL" id="KAF5309985.1"/>
    </source>
</evidence>
<organism evidence="15 16">
    <name type="scientific">Psilocybe cf. subviscida</name>
    <dbReference type="NCBI Taxonomy" id="2480587"/>
    <lineage>
        <taxon>Eukaryota</taxon>
        <taxon>Fungi</taxon>
        <taxon>Dikarya</taxon>
        <taxon>Basidiomycota</taxon>
        <taxon>Agaricomycotina</taxon>
        <taxon>Agaricomycetes</taxon>
        <taxon>Agaricomycetidae</taxon>
        <taxon>Agaricales</taxon>
        <taxon>Agaricineae</taxon>
        <taxon>Strophariaceae</taxon>
        <taxon>Psilocybe</taxon>
    </lineage>
</organism>
<evidence type="ECO:0000256" key="14">
    <source>
        <dbReference type="SAM" id="Phobius"/>
    </source>
</evidence>
<evidence type="ECO:0000256" key="9">
    <source>
        <dbReference type="ARBA" id="ARBA00023010"/>
    </source>
</evidence>
<feature type="transmembrane region" description="Helical" evidence="14">
    <location>
        <begin position="458"/>
        <end position="478"/>
    </location>
</feature>
<evidence type="ECO:0000256" key="13">
    <source>
        <dbReference type="SAM" id="MobiDB-lite"/>
    </source>
</evidence>
<dbReference type="GO" id="GO:0005816">
    <property type="term" value="C:spindle pole body"/>
    <property type="evidence" value="ECO:0007669"/>
    <property type="project" value="TreeGrafter"/>
</dbReference>
<dbReference type="PANTHER" id="PTHR13269">
    <property type="entry name" value="NUCLEOPORIN NDC1"/>
    <property type="match status" value="1"/>
</dbReference>
<dbReference type="OrthoDB" id="67850at2759"/>
<keyword evidence="9" id="KW-0811">Translocation</keyword>
<keyword evidence="6" id="KW-0509">mRNA transport</keyword>
<keyword evidence="7" id="KW-0653">Protein transport</keyword>